<protein>
    <submittedName>
        <fullName evidence="1">Uncharacterized protein</fullName>
    </submittedName>
</protein>
<organism evidence="1 2">
    <name type="scientific">Guyanagaster necrorhizus</name>
    <dbReference type="NCBI Taxonomy" id="856835"/>
    <lineage>
        <taxon>Eukaryota</taxon>
        <taxon>Fungi</taxon>
        <taxon>Dikarya</taxon>
        <taxon>Basidiomycota</taxon>
        <taxon>Agaricomycotina</taxon>
        <taxon>Agaricomycetes</taxon>
        <taxon>Agaricomycetidae</taxon>
        <taxon>Agaricales</taxon>
        <taxon>Marasmiineae</taxon>
        <taxon>Physalacriaceae</taxon>
        <taxon>Guyanagaster</taxon>
    </lineage>
</organism>
<dbReference type="AlphaFoldDB" id="A0A9P7W0F1"/>
<accession>A0A9P7W0F1</accession>
<dbReference type="Gene3D" id="3.30.950.10">
    <property type="entry name" value="Methyltransferase, Cobalt-precorrin-4 Transmethylase, Domain 2"/>
    <property type="match status" value="1"/>
</dbReference>
<sequence length="96" mass="10823">MRLKAQCCMRNIGKVALLQALYFSIKDEESGLMVIFITQGSTPSNGPGKVRSTLTETWKSGSFYDKIKENVVLGLHMFVILDIQRLRKINEAHAVH</sequence>
<evidence type="ECO:0000313" key="1">
    <source>
        <dbReference type="EMBL" id="KAG7449933.1"/>
    </source>
</evidence>
<gene>
    <name evidence="1" type="ORF">BT62DRAFT_1002261</name>
</gene>
<dbReference type="GO" id="GO:0008168">
    <property type="term" value="F:methyltransferase activity"/>
    <property type="evidence" value="ECO:0007669"/>
    <property type="project" value="InterPro"/>
</dbReference>
<dbReference type="InterPro" id="IPR014776">
    <property type="entry name" value="4pyrrole_Mease_sub2"/>
</dbReference>
<comment type="caution">
    <text evidence="1">The sequence shown here is derived from an EMBL/GenBank/DDBJ whole genome shotgun (WGS) entry which is preliminary data.</text>
</comment>
<dbReference type="RefSeq" id="XP_043043433.1">
    <property type="nucleotide sequence ID" value="XM_043176832.1"/>
</dbReference>
<keyword evidence="2" id="KW-1185">Reference proteome</keyword>
<reference evidence="1" key="1">
    <citation type="submission" date="2020-11" db="EMBL/GenBank/DDBJ databases">
        <title>Adaptations for nitrogen fixation in a non-lichenized fungal sporocarp promotes dispersal by wood-feeding termites.</title>
        <authorList>
            <consortium name="DOE Joint Genome Institute"/>
            <person name="Koch R.A."/>
            <person name="Yoon G."/>
            <person name="Arayal U."/>
            <person name="Lail K."/>
            <person name="Amirebrahimi M."/>
            <person name="Labutti K."/>
            <person name="Lipzen A."/>
            <person name="Riley R."/>
            <person name="Barry K."/>
            <person name="Henrissat B."/>
            <person name="Grigoriev I.V."/>
            <person name="Herr J.R."/>
            <person name="Aime M.C."/>
        </authorList>
    </citation>
    <scope>NUCLEOTIDE SEQUENCE</scope>
    <source>
        <strain evidence="1">MCA 3950</strain>
    </source>
</reference>
<proteinExistence type="predicted"/>
<dbReference type="GeneID" id="66099119"/>
<name>A0A9P7W0F1_9AGAR</name>
<dbReference type="EMBL" id="MU250527">
    <property type="protein sequence ID" value="KAG7449933.1"/>
    <property type="molecule type" value="Genomic_DNA"/>
</dbReference>
<evidence type="ECO:0000313" key="2">
    <source>
        <dbReference type="Proteomes" id="UP000812287"/>
    </source>
</evidence>
<dbReference type="Proteomes" id="UP000812287">
    <property type="component" value="Unassembled WGS sequence"/>
</dbReference>